<feature type="transmembrane region" description="Helical" evidence="10">
    <location>
        <begin position="226"/>
        <end position="244"/>
    </location>
</feature>
<accession>A0AAN5CJ05</accession>
<evidence type="ECO:0000256" key="3">
    <source>
        <dbReference type="ARBA" id="ARBA00022692"/>
    </source>
</evidence>
<feature type="transmembrane region" description="Helical" evidence="10">
    <location>
        <begin position="371"/>
        <end position="391"/>
    </location>
</feature>
<proteinExistence type="inferred from homology"/>
<dbReference type="GO" id="GO:0022841">
    <property type="term" value="F:potassium ion leak channel activity"/>
    <property type="evidence" value="ECO:0007669"/>
    <property type="project" value="TreeGrafter"/>
</dbReference>
<feature type="compositionally biased region" description="Basic residues" evidence="9">
    <location>
        <begin position="99"/>
        <end position="110"/>
    </location>
</feature>
<comment type="caution">
    <text evidence="12">The sequence shown here is derived from an EMBL/GenBank/DDBJ whole genome shotgun (WGS) entry which is preliminary data.</text>
</comment>
<feature type="transmembrane region" description="Helical" evidence="10">
    <location>
        <begin position="316"/>
        <end position="337"/>
    </location>
</feature>
<gene>
    <name evidence="12" type="ORF">PMAYCL1PPCAC_15516</name>
</gene>
<dbReference type="PANTHER" id="PTHR11003">
    <property type="entry name" value="POTASSIUM CHANNEL, SUBFAMILY K"/>
    <property type="match status" value="1"/>
</dbReference>
<evidence type="ECO:0000313" key="12">
    <source>
        <dbReference type="EMBL" id="GMR45321.1"/>
    </source>
</evidence>
<dbReference type="GO" id="GO:0030322">
    <property type="term" value="P:stabilization of membrane potential"/>
    <property type="evidence" value="ECO:0007669"/>
    <property type="project" value="TreeGrafter"/>
</dbReference>
<dbReference type="GO" id="GO:0005886">
    <property type="term" value="C:plasma membrane"/>
    <property type="evidence" value="ECO:0007669"/>
    <property type="project" value="TreeGrafter"/>
</dbReference>
<comment type="subcellular location">
    <subcellularLocation>
        <location evidence="1">Membrane</location>
        <topology evidence="1">Multi-pass membrane protein</topology>
    </subcellularLocation>
</comment>
<dbReference type="InterPro" id="IPR013099">
    <property type="entry name" value="K_chnl_dom"/>
</dbReference>
<evidence type="ECO:0000256" key="10">
    <source>
        <dbReference type="SAM" id="Phobius"/>
    </source>
</evidence>
<evidence type="ECO:0000256" key="5">
    <source>
        <dbReference type="ARBA" id="ARBA00023065"/>
    </source>
</evidence>
<dbReference type="AlphaFoldDB" id="A0AAN5CJ05"/>
<feature type="region of interest" description="Disordered" evidence="9">
    <location>
        <begin position="84"/>
        <end position="110"/>
    </location>
</feature>
<evidence type="ECO:0000313" key="13">
    <source>
        <dbReference type="Proteomes" id="UP001328107"/>
    </source>
</evidence>
<keyword evidence="4 10" id="KW-1133">Transmembrane helix</keyword>
<dbReference type="FunFam" id="1.10.287.70:FF:000151">
    <property type="entry name" value="TWiK family of potassium channels"/>
    <property type="match status" value="1"/>
</dbReference>
<dbReference type="Proteomes" id="UP001328107">
    <property type="component" value="Unassembled WGS sequence"/>
</dbReference>
<comment type="similarity">
    <text evidence="8">Belongs to the two pore domain potassium channel (TC 1.A.1.8) family.</text>
</comment>
<dbReference type="PANTHER" id="PTHR11003:SF269">
    <property type="entry name" value="POTASSIUM CHANNEL DOMAIN-CONTAINING PROTEIN"/>
    <property type="match status" value="1"/>
</dbReference>
<keyword evidence="6 10" id="KW-0472">Membrane</keyword>
<feature type="compositionally biased region" description="Basic and acidic residues" evidence="9">
    <location>
        <begin position="419"/>
        <end position="432"/>
    </location>
</feature>
<feature type="region of interest" description="Disordered" evidence="9">
    <location>
        <begin position="1"/>
        <end position="29"/>
    </location>
</feature>
<dbReference type="Pfam" id="PF07885">
    <property type="entry name" value="Ion_trans_2"/>
    <property type="match status" value="2"/>
</dbReference>
<evidence type="ECO:0000256" key="8">
    <source>
        <dbReference type="RuleBase" id="RU003857"/>
    </source>
</evidence>
<name>A0AAN5CJ05_9BILA</name>
<evidence type="ECO:0000256" key="1">
    <source>
        <dbReference type="ARBA" id="ARBA00004141"/>
    </source>
</evidence>
<dbReference type="GO" id="GO:0015271">
    <property type="term" value="F:outward rectifier potassium channel activity"/>
    <property type="evidence" value="ECO:0007669"/>
    <property type="project" value="TreeGrafter"/>
</dbReference>
<feature type="domain" description="Potassium channel" evidence="11">
    <location>
        <begin position="220"/>
        <end position="283"/>
    </location>
</feature>
<organism evidence="12 13">
    <name type="scientific">Pristionchus mayeri</name>
    <dbReference type="NCBI Taxonomy" id="1317129"/>
    <lineage>
        <taxon>Eukaryota</taxon>
        <taxon>Metazoa</taxon>
        <taxon>Ecdysozoa</taxon>
        <taxon>Nematoda</taxon>
        <taxon>Chromadorea</taxon>
        <taxon>Rhabditida</taxon>
        <taxon>Rhabditina</taxon>
        <taxon>Diplogasteromorpha</taxon>
        <taxon>Diplogasteroidea</taxon>
        <taxon>Neodiplogasteridae</taxon>
        <taxon>Pristionchus</taxon>
    </lineage>
</organism>
<keyword evidence="13" id="KW-1185">Reference proteome</keyword>
<keyword evidence="2 8" id="KW-0813">Transport</keyword>
<dbReference type="Gene3D" id="1.10.287.70">
    <property type="match status" value="1"/>
</dbReference>
<evidence type="ECO:0000256" key="9">
    <source>
        <dbReference type="SAM" id="MobiDB-lite"/>
    </source>
</evidence>
<evidence type="ECO:0000259" key="11">
    <source>
        <dbReference type="Pfam" id="PF07885"/>
    </source>
</evidence>
<evidence type="ECO:0000256" key="7">
    <source>
        <dbReference type="ARBA" id="ARBA00023303"/>
    </source>
</evidence>
<evidence type="ECO:0000256" key="6">
    <source>
        <dbReference type="ARBA" id="ARBA00023136"/>
    </source>
</evidence>
<feature type="compositionally biased region" description="Polar residues" evidence="9">
    <location>
        <begin position="12"/>
        <end position="29"/>
    </location>
</feature>
<protein>
    <recommendedName>
        <fullName evidence="11">Potassium channel domain-containing protein</fullName>
    </recommendedName>
</protein>
<keyword evidence="3 8" id="KW-0812">Transmembrane</keyword>
<feature type="transmembrane region" description="Helical" evidence="10">
    <location>
        <begin position="256"/>
        <end position="273"/>
    </location>
</feature>
<dbReference type="PRINTS" id="PR01333">
    <property type="entry name" value="2POREKCHANEL"/>
</dbReference>
<sequence>DPFQKTPVVFTMSDTSSPRSAPSPLSITSTDAKDEDIIWKTLPLKAPDDPKNHYHRNYATIQPISQMYEKKPERGTLPPYMKQMHRQVSEAPSETPSRKSVRSRRSRTPKRSSQFMRSFFWVGSRHSKYGLRHILLALLITVAWLLGSVMFWMIEAPAEKVAVADTYVALNEAFDVIAVNLQKLSKTANETEMADHVKEAYTKLLNIEGKYKWSTLYKLESAPEEIYLWTFTSSFFFTMTLYTTVGYGSIAPGTDLGRFCCIWYSIIFYPFGLVVVRDLGQLILVWMTRWYGKLLIKVRTARGFMTTEWESIRCPLSLICFVSMAFIAIMGVFFHYYDQGPEEGLNFFHSFYFSYLSYTMIGFGDVNPVNIPYSGLVAVLVAAGLPLMRVVTKGLVLAMENGYFATMLYVEGRLEGKYGKDKSQEEPPKAEVEAAEVGSIDSSDDEDDEEKKRREELMQNFTIRSLAKFMSSNHDVYNGDFGRVELRKGDL</sequence>
<evidence type="ECO:0000256" key="2">
    <source>
        <dbReference type="ARBA" id="ARBA00022448"/>
    </source>
</evidence>
<feature type="non-terminal residue" evidence="12">
    <location>
        <position position="1"/>
    </location>
</feature>
<evidence type="ECO:0000256" key="4">
    <source>
        <dbReference type="ARBA" id="ARBA00022989"/>
    </source>
</evidence>
<keyword evidence="5 8" id="KW-0406">Ion transport</keyword>
<feature type="region of interest" description="Disordered" evidence="9">
    <location>
        <begin position="419"/>
        <end position="453"/>
    </location>
</feature>
<keyword evidence="7 8" id="KW-0407">Ion channel</keyword>
<dbReference type="EMBL" id="BTRK01000004">
    <property type="protein sequence ID" value="GMR45321.1"/>
    <property type="molecule type" value="Genomic_DNA"/>
</dbReference>
<feature type="transmembrane region" description="Helical" evidence="10">
    <location>
        <begin position="134"/>
        <end position="154"/>
    </location>
</feature>
<dbReference type="SUPFAM" id="SSF81324">
    <property type="entry name" value="Voltage-gated potassium channels"/>
    <property type="match status" value="2"/>
</dbReference>
<reference evidence="13" key="1">
    <citation type="submission" date="2022-10" db="EMBL/GenBank/DDBJ databases">
        <title>Genome assembly of Pristionchus species.</title>
        <authorList>
            <person name="Yoshida K."/>
            <person name="Sommer R.J."/>
        </authorList>
    </citation>
    <scope>NUCLEOTIDE SEQUENCE [LARGE SCALE GENOMIC DNA]</scope>
    <source>
        <strain evidence="13">RS5460</strain>
    </source>
</reference>
<feature type="domain" description="Potassium channel" evidence="11">
    <location>
        <begin position="325"/>
        <end position="394"/>
    </location>
</feature>
<dbReference type="InterPro" id="IPR003280">
    <property type="entry name" value="2pore_dom_K_chnl"/>
</dbReference>